<evidence type="ECO:0000313" key="12">
    <source>
        <dbReference type="Proteomes" id="UP000245768"/>
    </source>
</evidence>
<dbReference type="GO" id="GO:0015914">
    <property type="term" value="P:phospholipid transport"/>
    <property type="evidence" value="ECO:0007669"/>
    <property type="project" value="TreeGrafter"/>
</dbReference>
<accession>A0A316YNR3</accession>
<name>A0A316YNR3_9BASI</name>
<keyword evidence="5" id="KW-1133">Transmembrane helix</keyword>
<dbReference type="OrthoDB" id="5599157at2759"/>
<feature type="compositionally biased region" description="Basic residues" evidence="9">
    <location>
        <begin position="282"/>
        <end position="295"/>
    </location>
</feature>
<dbReference type="CDD" id="cd21671">
    <property type="entry name" value="SMP_Mmm1"/>
    <property type="match status" value="1"/>
</dbReference>
<keyword evidence="4" id="KW-0256">Endoplasmic reticulum</keyword>
<dbReference type="InterPro" id="IPR031468">
    <property type="entry name" value="SMP_LBD"/>
</dbReference>
<feature type="compositionally biased region" description="Acidic residues" evidence="9">
    <location>
        <begin position="212"/>
        <end position="234"/>
    </location>
</feature>
<feature type="region of interest" description="Disordered" evidence="9">
    <location>
        <begin position="202"/>
        <end position="313"/>
    </location>
</feature>
<evidence type="ECO:0000256" key="7">
    <source>
        <dbReference type="ARBA" id="ARBA00023121"/>
    </source>
</evidence>
<dbReference type="GO" id="GO:0008289">
    <property type="term" value="F:lipid binding"/>
    <property type="evidence" value="ECO:0007669"/>
    <property type="project" value="UniProtKB-KW"/>
</dbReference>
<keyword evidence="2" id="KW-0813">Transport</keyword>
<dbReference type="GO" id="GO:0005789">
    <property type="term" value="C:endoplasmic reticulum membrane"/>
    <property type="evidence" value="ECO:0007669"/>
    <property type="project" value="UniProtKB-SubCell"/>
</dbReference>
<dbReference type="RefSeq" id="XP_025376891.1">
    <property type="nucleotide sequence ID" value="XM_025522237.1"/>
</dbReference>
<feature type="compositionally biased region" description="Acidic residues" evidence="9">
    <location>
        <begin position="252"/>
        <end position="269"/>
    </location>
</feature>
<dbReference type="InterPro" id="IPR019411">
    <property type="entry name" value="MMM1_dom"/>
</dbReference>
<keyword evidence="3" id="KW-0812">Transmembrane</keyword>
<evidence type="ECO:0000256" key="1">
    <source>
        <dbReference type="ARBA" id="ARBA00004586"/>
    </source>
</evidence>
<dbReference type="PANTHER" id="PTHR13466">
    <property type="entry name" value="TEX2 PROTEIN-RELATED"/>
    <property type="match status" value="1"/>
</dbReference>
<dbReference type="GO" id="GO:1990456">
    <property type="term" value="P:mitochondrion-endoplasmic reticulum membrane tethering"/>
    <property type="evidence" value="ECO:0007669"/>
    <property type="project" value="TreeGrafter"/>
</dbReference>
<dbReference type="FunCoup" id="A0A316YNR3">
    <property type="interactions" value="74"/>
</dbReference>
<feature type="domain" description="SMP-LTD" evidence="10">
    <location>
        <begin position="1"/>
        <end position="197"/>
    </location>
</feature>
<evidence type="ECO:0000256" key="2">
    <source>
        <dbReference type="ARBA" id="ARBA00022448"/>
    </source>
</evidence>
<dbReference type="InParanoid" id="A0A316YNR3"/>
<protein>
    <recommendedName>
        <fullName evidence="10">SMP-LTD domain-containing protein</fullName>
    </recommendedName>
</protein>
<evidence type="ECO:0000256" key="8">
    <source>
        <dbReference type="ARBA" id="ARBA00023136"/>
    </source>
</evidence>
<reference evidence="11" key="1">
    <citation type="journal article" date="2018" name="Mol. Biol. Evol.">
        <title>Broad Genomic Sampling Reveals a Smut Pathogenic Ancestry of the Fungal Clade Ustilaginomycotina.</title>
        <authorList>
            <person name="Kijpornyongpan T."/>
            <person name="Mondo S.J."/>
            <person name="Barry K."/>
            <person name="Sandor L."/>
            <person name="Lee J."/>
            <person name="Lipzen A."/>
            <person name="Pangilinan J."/>
            <person name="LaButti K."/>
            <person name="Hainaut M."/>
            <person name="Henrissat B."/>
            <person name="Grigoriev I.V."/>
            <person name="Spatafora J.W."/>
            <person name="Aime M.C."/>
        </authorList>
    </citation>
    <scope>NUCLEOTIDE SEQUENCE [LARGE SCALE GENOMIC DNA]</scope>
    <source>
        <strain evidence="11">MCA 4198</strain>
    </source>
</reference>
<evidence type="ECO:0000259" key="10">
    <source>
        <dbReference type="PROSITE" id="PS51847"/>
    </source>
</evidence>
<dbReference type="EMBL" id="KZ819637">
    <property type="protein sequence ID" value="PWN89693.1"/>
    <property type="molecule type" value="Genomic_DNA"/>
</dbReference>
<dbReference type="PROSITE" id="PS51847">
    <property type="entry name" value="SMP"/>
    <property type="match status" value="1"/>
</dbReference>
<sequence length="313" mass="34677">MEEVLNRNTLGRGISFLDPIEVTDVQFGQSYPIFTNARVRPADASGRMRVEVDVDYSDLVSLSIDTKVLINVPRPRFAVLPLSLGLVVERFSGTLALELVSSPHSPPSLPASQLARSGASAAAAAAAAADSEAPRSRHQLRLSLHPDFELDARATSLVGSRAKLQDVPKIEQLLVARLRAFVHDRFVWPRYWSVTLPNLVPRRAAGPQRGDEGEEQDDDEDDEEEEEGVDEDGDLMQGQGRLTVQRGNVLLDEQDEEEDEEEEDEEEEEPHPAIVGSLSNGLRHRNRPGRARARPRPTLTHSQLRASQQQQPV</sequence>
<proteinExistence type="predicted"/>
<dbReference type="GO" id="GO:0032865">
    <property type="term" value="C:ERMES complex"/>
    <property type="evidence" value="ECO:0007669"/>
    <property type="project" value="TreeGrafter"/>
</dbReference>
<evidence type="ECO:0000256" key="5">
    <source>
        <dbReference type="ARBA" id="ARBA00022989"/>
    </source>
</evidence>
<dbReference type="GeneID" id="37044153"/>
<keyword evidence="6" id="KW-0445">Lipid transport</keyword>
<evidence type="ECO:0000256" key="3">
    <source>
        <dbReference type="ARBA" id="ARBA00022692"/>
    </source>
</evidence>
<evidence type="ECO:0000256" key="6">
    <source>
        <dbReference type="ARBA" id="ARBA00023055"/>
    </source>
</evidence>
<comment type="subcellular location">
    <subcellularLocation>
        <location evidence="1">Endoplasmic reticulum membrane</location>
    </subcellularLocation>
</comment>
<dbReference type="Pfam" id="PF10296">
    <property type="entry name" value="MMM1"/>
    <property type="match status" value="1"/>
</dbReference>
<evidence type="ECO:0000256" key="4">
    <source>
        <dbReference type="ARBA" id="ARBA00022824"/>
    </source>
</evidence>
<gene>
    <name evidence="11" type="ORF">FA10DRAFT_268219</name>
</gene>
<organism evidence="11 12">
    <name type="scientific">Acaromyces ingoldii</name>
    <dbReference type="NCBI Taxonomy" id="215250"/>
    <lineage>
        <taxon>Eukaryota</taxon>
        <taxon>Fungi</taxon>
        <taxon>Dikarya</taxon>
        <taxon>Basidiomycota</taxon>
        <taxon>Ustilaginomycotina</taxon>
        <taxon>Exobasidiomycetes</taxon>
        <taxon>Exobasidiales</taxon>
        <taxon>Cryptobasidiaceae</taxon>
        <taxon>Acaromyces</taxon>
    </lineage>
</organism>
<evidence type="ECO:0000313" key="11">
    <source>
        <dbReference type="EMBL" id="PWN89693.1"/>
    </source>
</evidence>
<dbReference type="STRING" id="215250.A0A316YNR3"/>
<keyword evidence="12" id="KW-1185">Reference proteome</keyword>
<dbReference type="Proteomes" id="UP000245768">
    <property type="component" value="Unassembled WGS sequence"/>
</dbReference>
<evidence type="ECO:0000256" key="9">
    <source>
        <dbReference type="SAM" id="MobiDB-lite"/>
    </source>
</evidence>
<keyword evidence="7" id="KW-0446">Lipid-binding</keyword>
<dbReference type="PANTHER" id="PTHR13466:SF0">
    <property type="entry name" value="SMP-LTD DOMAIN-CONTAINING PROTEIN"/>
    <property type="match status" value="1"/>
</dbReference>
<dbReference type="AlphaFoldDB" id="A0A316YNR3"/>
<feature type="compositionally biased region" description="Polar residues" evidence="9">
    <location>
        <begin position="302"/>
        <end position="313"/>
    </location>
</feature>
<keyword evidence="8" id="KW-0472">Membrane</keyword>